<evidence type="ECO:0000313" key="6">
    <source>
        <dbReference type="Proteomes" id="UP000249754"/>
    </source>
</evidence>
<comment type="caution">
    <text evidence="5">The sequence shown here is derived from an EMBL/GenBank/DDBJ whole genome shotgun (WGS) entry which is preliminary data.</text>
</comment>
<reference evidence="5 6" key="1">
    <citation type="submission" date="2018-06" db="EMBL/GenBank/DDBJ databases">
        <title>Genomic Encyclopedia of Archaeal and Bacterial Type Strains, Phase II (KMG-II): from individual species to whole genera.</title>
        <authorList>
            <person name="Goeker M."/>
        </authorList>
    </citation>
    <scope>NUCLEOTIDE SEQUENCE [LARGE SCALE GENOMIC DNA]</scope>
    <source>
        <strain evidence="5 6">DSM 14825</strain>
    </source>
</reference>
<protein>
    <submittedName>
        <fullName evidence="5">7TMR-DISM extracellular protein 2</fullName>
    </submittedName>
</protein>
<feature type="transmembrane region" description="Helical" evidence="2">
    <location>
        <begin position="377"/>
        <end position="397"/>
    </location>
</feature>
<evidence type="ECO:0000259" key="4">
    <source>
        <dbReference type="Pfam" id="PF07696"/>
    </source>
</evidence>
<feature type="coiled-coil region" evidence="1">
    <location>
        <begin position="451"/>
        <end position="482"/>
    </location>
</feature>
<dbReference type="AlphaFoldDB" id="A0A327SSJ2"/>
<feature type="transmembrane region" description="Helical" evidence="2">
    <location>
        <begin position="292"/>
        <end position="312"/>
    </location>
</feature>
<evidence type="ECO:0000256" key="2">
    <source>
        <dbReference type="SAM" id="Phobius"/>
    </source>
</evidence>
<evidence type="ECO:0000259" key="3">
    <source>
        <dbReference type="Pfam" id="PF07695"/>
    </source>
</evidence>
<dbReference type="Proteomes" id="UP000249754">
    <property type="component" value="Unassembled WGS sequence"/>
</dbReference>
<dbReference type="Gene3D" id="2.60.40.2380">
    <property type="match status" value="1"/>
</dbReference>
<feature type="transmembrane region" description="Helical" evidence="2">
    <location>
        <begin position="345"/>
        <end position="365"/>
    </location>
</feature>
<accession>A0A327SSJ2</accession>
<dbReference type="InterPro" id="IPR011623">
    <property type="entry name" value="7TMR_DISM_rcpt_extracell_dom1"/>
</dbReference>
<keyword evidence="2" id="KW-0812">Transmembrane</keyword>
<feature type="domain" description="7TM-DISM receptor extracellular" evidence="3">
    <location>
        <begin position="197"/>
        <end position="400"/>
    </location>
</feature>
<sequence>MNKPVSNPSKGHLVKILMVMCLFLTLTIELSHAQKIIPVNDKVPHYIFSYGEIEYLEDSTNVLTLSDILKPAVQSKFLINKKYTPKNYHVTSAYWYRFKIKHAKASAKNWILEFFDQSINHFGLFVPDGKGHYQAYYSGTAYPFSQREYQHKNFIYELNNDSNATLTYYVRIKSSQSVSAIMVLRDIRWFVKYALNEYLIFGLFYGMVIVFSLYNLLMFFAVRQMQYLYYVLYNLSIGLYEMSIDGIAFQYLWPDWPLGNEYGIGFTLYLSSVFALMFTLNFLYVKTKAPRLYQLIIWVIILRSLFFIVCLFNKHLFSYKLVELIPLLVAYGTGIYILKNRYRPAMFFVIGYTFLVIGFLIKILLLLNVPWMPYGPFTYYSLSFCFIFEMILVSFAIGERVRTLRKNESEVQKKMIHQLQVNESLKDTLNKELSTLVDQRTQEVRLKASIIEKQNEEISLMNTMLEKDNQELHLNIEKVNKARVMSDHVDFAEFSKIYPDRETCFKYLSELKWANGYACRKCTNTFYLAGFLPYSRRCTKCGYDESVISYTIFQNSKIPINKAFYMLFLVYSTKGKISSHKLSGLLLIRQSTCWAYNSKMQKILEERKKELKTSGEGGWSKLVLDSNHT</sequence>
<dbReference type="STRING" id="188932.AY601_1964"/>
<organism evidence="5 6">
    <name type="scientific">Pedobacter cryoconitis</name>
    <dbReference type="NCBI Taxonomy" id="188932"/>
    <lineage>
        <taxon>Bacteria</taxon>
        <taxon>Pseudomonadati</taxon>
        <taxon>Bacteroidota</taxon>
        <taxon>Sphingobacteriia</taxon>
        <taxon>Sphingobacteriales</taxon>
        <taxon>Sphingobacteriaceae</taxon>
        <taxon>Pedobacter</taxon>
    </lineage>
</organism>
<dbReference type="Pfam" id="PF07695">
    <property type="entry name" value="7TMR-DISM_7TM"/>
    <property type="match status" value="1"/>
</dbReference>
<dbReference type="Pfam" id="PF07696">
    <property type="entry name" value="7TMR-DISMED2"/>
    <property type="match status" value="1"/>
</dbReference>
<dbReference type="RefSeq" id="WP_211321518.1">
    <property type="nucleotide sequence ID" value="NZ_QLLR01000006.1"/>
</dbReference>
<proteinExistence type="predicted"/>
<dbReference type="EMBL" id="QLLR01000006">
    <property type="protein sequence ID" value="RAJ32260.1"/>
    <property type="molecule type" value="Genomic_DNA"/>
</dbReference>
<feature type="transmembrane region" description="Helical" evidence="2">
    <location>
        <begin position="264"/>
        <end position="285"/>
    </location>
</feature>
<name>A0A327SSJ2_9SPHI</name>
<keyword evidence="1" id="KW-0175">Coiled coil</keyword>
<evidence type="ECO:0000313" key="5">
    <source>
        <dbReference type="EMBL" id="RAJ32260.1"/>
    </source>
</evidence>
<feature type="transmembrane region" description="Helical" evidence="2">
    <location>
        <begin position="318"/>
        <end position="338"/>
    </location>
</feature>
<gene>
    <name evidence="5" type="ORF">LY11_01943</name>
</gene>
<keyword evidence="2" id="KW-0472">Membrane</keyword>
<dbReference type="InterPro" id="IPR011622">
    <property type="entry name" value="7TMR_DISM_rcpt_extracell_dom2"/>
</dbReference>
<feature type="domain" description="7TM-DISM receptor extracellular" evidence="4">
    <location>
        <begin position="52"/>
        <end position="184"/>
    </location>
</feature>
<keyword evidence="2" id="KW-1133">Transmembrane helix</keyword>
<evidence type="ECO:0000256" key="1">
    <source>
        <dbReference type="SAM" id="Coils"/>
    </source>
</evidence>
<feature type="transmembrane region" description="Helical" evidence="2">
    <location>
        <begin position="227"/>
        <end position="252"/>
    </location>
</feature>
<feature type="transmembrane region" description="Helical" evidence="2">
    <location>
        <begin position="198"/>
        <end position="220"/>
    </location>
</feature>